<feature type="binding site" evidence="1">
    <location>
        <position position="189"/>
    </location>
    <ligand>
        <name>Zn(2+)</name>
        <dbReference type="ChEBI" id="CHEBI:29105"/>
    </ligand>
</feature>
<dbReference type="EMBL" id="FUYG01000010">
    <property type="protein sequence ID" value="SKB01714.1"/>
    <property type="molecule type" value="Genomic_DNA"/>
</dbReference>
<accession>A0A1T4YIS1</accession>
<evidence type="ECO:0000313" key="2">
    <source>
        <dbReference type="EMBL" id="SKB01714.1"/>
    </source>
</evidence>
<sequence length="199" mass="21554">MDATITSADGITRCGWAHSAPEMLPYHDEEWGRPLHGDQPLFEKLCLEAFQSGLSWITILRKREAFRAAFASFDIDRVAAFDDSDVERLLADARIVRNRAKIAASTANARATKTLVDAQPGALDALLWSFAPPRRTVAPESYASIPPSTPFSTAASAALKKLGYRFVGPTTMYALMQYAGLVNDHAAGCHLAVGEPGAF</sequence>
<dbReference type="Pfam" id="PF03352">
    <property type="entry name" value="Adenine_glyco"/>
    <property type="match status" value="1"/>
</dbReference>
<dbReference type="RefSeq" id="WP_425319250.1">
    <property type="nucleotide sequence ID" value="NZ_FUYG01000010.1"/>
</dbReference>
<keyword evidence="1" id="KW-0862">Zinc</keyword>
<dbReference type="AlphaFoldDB" id="A0A1T4YIS1"/>
<feature type="binding site" evidence="1">
    <location>
        <position position="14"/>
    </location>
    <ligand>
        <name>Zn(2+)</name>
        <dbReference type="ChEBI" id="CHEBI:29105"/>
    </ligand>
</feature>
<dbReference type="Gene3D" id="1.10.340.30">
    <property type="entry name" value="Hypothetical protein, domain 2"/>
    <property type="match status" value="1"/>
</dbReference>
<keyword evidence="1" id="KW-0479">Metal-binding</keyword>
<name>A0A1T4YIS1_9MICO</name>
<dbReference type="GO" id="GO:0006284">
    <property type="term" value="P:base-excision repair"/>
    <property type="evidence" value="ECO:0007669"/>
    <property type="project" value="InterPro"/>
</dbReference>
<evidence type="ECO:0000313" key="3">
    <source>
        <dbReference type="Proteomes" id="UP000189735"/>
    </source>
</evidence>
<dbReference type="PANTHER" id="PTHR30037">
    <property type="entry name" value="DNA-3-METHYLADENINE GLYCOSYLASE 1"/>
    <property type="match status" value="1"/>
</dbReference>
<dbReference type="InterPro" id="IPR005019">
    <property type="entry name" value="Adenine_glyco"/>
</dbReference>
<protein>
    <submittedName>
        <fullName evidence="2">DNA-3-methyladenine glycosylase I</fullName>
    </submittedName>
</protein>
<dbReference type="GO" id="GO:0008725">
    <property type="term" value="F:DNA-3-methyladenine glycosylase activity"/>
    <property type="evidence" value="ECO:0007669"/>
    <property type="project" value="InterPro"/>
</dbReference>
<dbReference type="PANTHER" id="PTHR30037:SF4">
    <property type="entry name" value="DNA-3-METHYLADENINE GLYCOSYLASE I"/>
    <property type="match status" value="1"/>
</dbReference>
<evidence type="ECO:0000256" key="1">
    <source>
        <dbReference type="PIRSR" id="PIRSR605019-1"/>
    </source>
</evidence>
<feature type="binding site" evidence="1">
    <location>
        <position position="185"/>
    </location>
    <ligand>
        <name>Zn(2+)</name>
        <dbReference type="ChEBI" id="CHEBI:29105"/>
    </ligand>
</feature>
<feature type="binding site" evidence="1">
    <location>
        <position position="27"/>
    </location>
    <ligand>
        <name>Zn(2+)</name>
        <dbReference type="ChEBI" id="CHEBI:29105"/>
    </ligand>
</feature>
<proteinExistence type="predicted"/>
<reference evidence="3" key="1">
    <citation type="submission" date="2017-02" db="EMBL/GenBank/DDBJ databases">
        <authorList>
            <person name="Varghese N."/>
            <person name="Submissions S."/>
        </authorList>
    </citation>
    <scope>NUCLEOTIDE SEQUENCE [LARGE SCALE GENOMIC DNA]</scope>
    <source>
        <strain evidence="3">VKM Ac-2052</strain>
    </source>
</reference>
<dbReference type="InterPro" id="IPR011257">
    <property type="entry name" value="DNA_glycosylase"/>
</dbReference>
<dbReference type="InterPro" id="IPR052891">
    <property type="entry name" value="DNA-3mA_glycosylase"/>
</dbReference>
<organism evidence="2 3">
    <name type="scientific">Agreia bicolorata</name>
    <dbReference type="NCBI Taxonomy" id="110935"/>
    <lineage>
        <taxon>Bacteria</taxon>
        <taxon>Bacillati</taxon>
        <taxon>Actinomycetota</taxon>
        <taxon>Actinomycetes</taxon>
        <taxon>Micrococcales</taxon>
        <taxon>Microbacteriaceae</taxon>
        <taxon>Agreia</taxon>
    </lineage>
</organism>
<dbReference type="GO" id="GO:0046872">
    <property type="term" value="F:metal ion binding"/>
    <property type="evidence" value="ECO:0007669"/>
    <property type="project" value="UniProtKB-KW"/>
</dbReference>
<gene>
    <name evidence="2" type="ORF">SAMN06295879_3316</name>
</gene>
<dbReference type="SUPFAM" id="SSF48150">
    <property type="entry name" value="DNA-glycosylase"/>
    <property type="match status" value="1"/>
</dbReference>
<dbReference type="Proteomes" id="UP000189735">
    <property type="component" value="Unassembled WGS sequence"/>
</dbReference>